<feature type="compositionally biased region" description="Polar residues" evidence="1">
    <location>
        <begin position="73"/>
        <end position="92"/>
    </location>
</feature>
<proteinExistence type="predicted"/>
<sequence length="223" mass="25245">MLENIEKELKKHDVSAMTLVPAEGHVVNAMEKAHLAVFKRSCWFISLMKDIEDYETRNRSTGTLIKSARSLVPQRSSPITHSAASLSKSSMGLNKRAGAGERRQNYSYDYGDIRLRKSGSHVNVIREEKVDSFDSDEARTAHSRSGSRREMHSVASRMTQSVSRIRSGCVTPASRTPNDLSEEEDDGKQHNSEHSWRRARRSRSPSSRSGRSHRRMLSISFQK</sequence>
<name>A0A7S4DS61_9EUKA</name>
<organism evidence="2">
    <name type="scientific">Lotharella globosa</name>
    <dbReference type="NCBI Taxonomy" id="91324"/>
    <lineage>
        <taxon>Eukaryota</taxon>
        <taxon>Sar</taxon>
        <taxon>Rhizaria</taxon>
        <taxon>Cercozoa</taxon>
        <taxon>Chlorarachniophyceae</taxon>
        <taxon>Lotharella</taxon>
    </lineage>
</organism>
<feature type="region of interest" description="Disordered" evidence="1">
    <location>
        <begin position="72"/>
        <end position="100"/>
    </location>
</feature>
<dbReference type="EMBL" id="HBIV01026240">
    <property type="protein sequence ID" value="CAE0667197.1"/>
    <property type="molecule type" value="Transcribed_RNA"/>
</dbReference>
<reference evidence="2" key="1">
    <citation type="submission" date="2021-01" db="EMBL/GenBank/DDBJ databases">
        <authorList>
            <person name="Corre E."/>
            <person name="Pelletier E."/>
            <person name="Niang G."/>
            <person name="Scheremetjew M."/>
            <person name="Finn R."/>
            <person name="Kale V."/>
            <person name="Holt S."/>
            <person name="Cochrane G."/>
            <person name="Meng A."/>
            <person name="Brown T."/>
            <person name="Cohen L."/>
        </authorList>
    </citation>
    <scope>NUCLEOTIDE SEQUENCE</scope>
    <source>
        <strain evidence="2">CCCM811</strain>
    </source>
</reference>
<protein>
    <submittedName>
        <fullName evidence="2">Uncharacterized protein</fullName>
    </submittedName>
</protein>
<feature type="compositionally biased region" description="Basic and acidic residues" evidence="1">
    <location>
        <begin position="187"/>
        <end position="196"/>
    </location>
</feature>
<dbReference type="AlphaFoldDB" id="A0A7S4DS61"/>
<feature type="region of interest" description="Disordered" evidence="1">
    <location>
        <begin position="131"/>
        <end position="223"/>
    </location>
</feature>
<evidence type="ECO:0000256" key="1">
    <source>
        <dbReference type="SAM" id="MobiDB-lite"/>
    </source>
</evidence>
<gene>
    <name evidence="2" type="ORF">LGLO00237_LOCUS18818</name>
</gene>
<accession>A0A7S4DS61</accession>
<feature type="compositionally biased region" description="Basic and acidic residues" evidence="1">
    <location>
        <begin position="131"/>
        <end position="140"/>
    </location>
</feature>
<evidence type="ECO:0000313" key="2">
    <source>
        <dbReference type="EMBL" id="CAE0667197.1"/>
    </source>
</evidence>